<dbReference type="GO" id="GO:0016020">
    <property type="term" value="C:membrane"/>
    <property type="evidence" value="ECO:0007669"/>
    <property type="project" value="UniProtKB-SubCell"/>
</dbReference>
<evidence type="ECO:0000256" key="4">
    <source>
        <dbReference type="ARBA" id="ARBA00023136"/>
    </source>
</evidence>
<keyword evidence="3 5" id="KW-1133">Transmembrane helix</keyword>
<evidence type="ECO:0000259" key="6">
    <source>
        <dbReference type="Pfam" id="PF04116"/>
    </source>
</evidence>
<evidence type="ECO:0000256" key="2">
    <source>
        <dbReference type="ARBA" id="ARBA00022692"/>
    </source>
</evidence>
<dbReference type="AlphaFoldDB" id="A0A6C0HZ19"/>
<evidence type="ECO:0000256" key="1">
    <source>
        <dbReference type="ARBA" id="ARBA00004370"/>
    </source>
</evidence>
<dbReference type="GO" id="GO:0005506">
    <property type="term" value="F:iron ion binding"/>
    <property type="evidence" value="ECO:0007669"/>
    <property type="project" value="InterPro"/>
</dbReference>
<evidence type="ECO:0000256" key="3">
    <source>
        <dbReference type="ARBA" id="ARBA00022989"/>
    </source>
</evidence>
<dbReference type="GO" id="GO:0008610">
    <property type="term" value="P:lipid biosynthetic process"/>
    <property type="evidence" value="ECO:0007669"/>
    <property type="project" value="InterPro"/>
</dbReference>
<dbReference type="InterPro" id="IPR050307">
    <property type="entry name" value="Sterol_Desaturase_Related"/>
</dbReference>
<dbReference type="InterPro" id="IPR006694">
    <property type="entry name" value="Fatty_acid_hydroxylase"/>
</dbReference>
<proteinExistence type="predicted"/>
<comment type="subcellular location">
    <subcellularLocation>
        <location evidence="1">Membrane</location>
    </subcellularLocation>
</comment>
<protein>
    <recommendedName>
        <fullName evidence="6">Fatty acid hydroxylase domain-containing protein</fullName>
    </recommendedName>
</protein>
<accession>A0A6C0HZ19</accession>
<feature type="transmembrane region" description="Helical" evidence="5">
    <location>
        <begin position="6"/>
        <end position="25"/>
    </location>
</feature>
<feature type="transmembrane region" description="Helical" evidence="5">
    <location>
        <begin position="113"/>
        <end position="134"/>
    </location>
</feature>
<evidence type="ECO:0000313" key="7">
    <source>
        <dbReference type="EMBL" id="QHT85799.1"/>
    </source>
</evidence>
<reference evidence="7" key="1">
    <citation type="journal article" date="2020" name="Nature">
        <title>Giant virus diversity and host interactions through global metagenomics.</title>
        <authorList>
            <person name="Schulz F."/>
            <person name="Roux S."/>
            <person name="Paez-Espino D."/>
            <person name="Jungbluth S."/>
            <person name="Walsh D.A."/>
            <person name="Denef V.J."/>
            <person name="McMahon K.D."/>
            <person name="Konstantinidis K.T."/>
            <person name="Eloe-Fadrosh E.A."/>
            <person name="Kyrpides N.C."/>
            <person name="Woyke T."/>
        </authorList>
    </citation>
    <scope>NUCLEOTIDE SEQUENCE</scope>
    <source>
        <strain evidence="7">GVMAG-M-3300023184-182</strain>
    </source>
</reference>
<organism evidence="7">
    <name type="scientific">viral metagenome</name>
    <dbReference type="NCBI Taxonomy" id="1070528"/>
    <lineage>
        <taxon>unclassified sequences</taxon>
        <taxon>metagenomes</taxon>
        <taxon>organismal metagenomes</taxon>
    </lineage>
</organism>
<sequence>MISTNSFYNFVSINTILYLLALFQYNLYICIKQFNGLLIYFVFVSRNYFLINFVEYGTKHKPLIHKRDSLNLLTYYDLHFNVWRTTLIETITHFYIESYIINKITNSTFIYEIAYFIPVSFIFEIIFDFFHYFAHRLLHHRLLYKYAHKIHHKFENPIAIATFYQDPVDLLITNSFPTILAFYLTSHITCLQITFIQYNLIIVYKSLIEISGHCGRRLYPTSSFTQFIWLPKLTGIELYTEDHDLHHSQNNCNYGKRFSFWDKIFGTYKSQ</sequence>
<evidence type="ECO:0000256" key="5">
    <source>
        <dbReference type="SAM" id="Phobius"/>
    </source>
</evidence>
<feature type="transmembrane region" description="Helical" evidence="5">
    <location>
        <begin position="37"/>
        <end position="54"/>
    </location>
</feature>
<keyword evidence="2 5" id="KW-0812">Transmembrane</keyword>
<dbReference type="Pfam" id="PF04116">
    <property type="entry name" value="FA_hydroxylase"/>
    <property type="match status" value="1"/>
</dbReference>
<keyword evidence="4 5" id="KW-0472">Membrane</keyword>
<feature type="domain" description="Fatty acid hydroxylase" evidence="6">
    <location>
        <begin position="123"/>
        <end position="267"/>
    </location>
</feature>
<dbReference type="EMBL" id="MN740045">
    <property type="protein sequence ID" value="QHT85799.1"/>
    <property type="molecule type" value="Genomic_DNA"/>
</dbReference>
<dbReference type="PANTHER" id="PTHR11863">
    <property type="entry name" value="STEROL DESATURASE"/>
    <property type="match status" value="1"/>
</dbReference>
<dbReference type="GO" id="GO:0016491">
    <property type="term" value="F:oxidoreductase activity"/>
    <property type="evidence" value="ECO:0007669"/>
    <property type="project" value="InterPro"/>
</dbReference>
<name>A0A6C0HZ19_9ZZZZ</name>